<evidence type="ECO:0000256" key="10">
    <source>
        <dbReference type="SAM" id="Phobius"/>
    </source>
</evidence>
<feature type="transmembrane region" description="Helical" evidence="10">
    <location>
        <begin position="221"/>
        <end position="239"/>
    </location>
</feature>
<keyword evidence="7" id="KW-0843">Virulence</keyword>
<keyword evidence="5 10" id="KW-0812">Transmembrane</keyword>
<keyword evidence="6 10" id="KW-1133">Transmembrane helix</keyword>
<proteinExistence type="inferred from homology"/>
<dbReference type="GeneID" id="8046114"/>
<dbReference type="InterPro" id="IPR005828">
    <property type="entry name" value="MFS_sugar_transport-like"/>
</dbReference>
<dbReference type="CGD" id="CAL0000163822">
    <property type="gene designation" value="Cd36_20910"/>
</dbReference>
<evidence type="ECO:0000256" key="3">
    <source>
        <dbReference type="ARBA" id="ARBA00022448"/>
    </source>
</evidence>
<dbReference type="InterPro" id="IPR005829">
    <property type="entry name" value="Sugar_transporter_CS"/>
</dbReference>
<keyword evidence="8 10" id="KW-0472">Membrane</keyword>
<dbReference type="GO" id="GO:0001406">
    <property type="term" value="F:glycerophosphodiester transmembrane transporter activity"/>
    <property type="evidence" value="ECO:0007669"/>
    <property type="project" value="UniProtKB-ARBA"/>
</dbReference>
<evidence type="ECO:0000256" key="1">
    <source>
        <dbReference type="ARBA" id="ARBA00004651"/>
    </source>
</evidence>
<dbReference type="eggNOG" id="KOG0252">
    <property type="taxonomic scope" value="Eukaryota"/>
</dbReference>
<feature type="transmembrane region" description="Helical" evidence="10">
    <location>
        <begin position="187"/>
        <end position="209"/>
    </location>
</feature>
<dbReference type="VEuPathDB" id="FungiDB:CD36_20910"/>
<dbReference type="PANTHER" id="PTHR23508">
    <property type="entry name" value="CARBOXYLIC ACID TRANSPORTER PROTEIN HOMOLOG"/>
    <property type="match status" value="1"/>
</dbReference>
<feature type="compositionally biased region" description="Acidic residues" evidence="9">
    <location>
        <begin position="490"/>
        <end position="503"/>
    </location>
</feature>
<dbReference type="SUPFAM" id="SSF103473">
    <property type="entry name" value="MFS general substrate transporter"/>
    <property type="match status" value="1"/>
</dbReference>
<dbReference type="PROSITE" id="PS00216">
    <property type="entry name" value="SUGAR_TRANSPORT_1"/>
    <property type="match status" value="2"/>
</dbReference>
<feature type="region of interest" description="Disordered" evidence="9">
    <location>
        <begin position="1"/>
        <end position="32"/>
    </location>
</feature>
<reference evidence="13 14" key="1">
    <citation type="journal article" date="2009" name="Genome Res.">
        <title>Comparative genomics of the fungal pathogens Candida dubliniensis and Candida albicans.</title>
        <authorList>
            <person name="Jackson A.P."/>
            <person name="Gamble J.A."/>
            <person name="Yeomans T."/>
            <person name="Moran G.P."/>
            <person name="Saunders D."/>
            <person name="Harris D."/>
            <person name="Aslett M."/>
            <person name="Barrell J.F."/>
            <person name="Butler G."/>
            <person name="Citiulo F."/>
            <person name="Coleman D.C."/>
            <person name="de Groot P.W.J."/>
            <person name="Goodwin T.J."/>
            <person name="Quail M.A."/>
            <person name="McQuillan J."/>
            <person name="Munro C.A."/>
            <person name="Pain A."/>
            <person name="Poulter R.T."/>
            <person name="Rajandream M.A."/>
            <person name="Renauld H."/>
            <person name="Spiering M.J."/>
            <person name="Tivey A."/>
            <person name="Gow N.A.R."/>
            <person name="Barrell B."/>
            <person name="Sullivan D.J."/>
            <person name="Berriman M."/>
        </authorList>
    </citation>
    <scope>NUCLEOTIDE SEQUENCE [LARGE SCALE GENOMIC DNA]</scope>
    <source>
        <strain evidence="14">CD36 / ATCC MYA-646 / CBS 7987 / NCPF 3949 / NRRL Y-17841</strain>
    </source>
</reference>
<dbReference type="HOGENOM" id="CLU_001265_46_12_1"/>
<evidence type="ECO:0000256" key="2">
    <source>
        <dbReference type="ARBA" id="ARBA00010992"/>
    </source>
</evidence>
<dbReference type="RefSeq" id="XP_002418569.1">
    <property type="nucleotide sequence ID" value="XM_002418524.1"/>
</dbReference>
<comment type="similarity">
    <text evidence="2">Belongs to the major facilitator superfamily. Sugar transporter (TC 2.A.1.1) family.</text>
</comment>
<evidence type="ECO:0000313" key="14">
    <source>
        <dbReference type="Proteomes" id="UP000002605"/>
    </source>
</evidence>
<name>B9WBV0_CANDC</name>
<feature type="region of interest" description="Disordered" evidence="9">
    <location>
        <begin position="490"/>
        <end position="521"/>
    </location>
</feature>
<evidence type="ECO:0000256" key="9">
    <source>
        <dbReference type="SAM" id="MobiDB-lite"/>
    </source>
</evidence>
<dbReference type="PROSITE" id="PS50850">
    <property type="entry name" value="MFS"/>
    <property type="match status" value="1"/>
</dbReference>
<feature type="transmembrane region" description="Helical" evidence="10">
    <location>
        <begin position="86"/>
        <end position="108"/>
    </location>
</feature>
<evidence type="ECO:0000256" key="6">
    <source>
        <dbReference type="ARBA" id="ARBA00022989"/>
    </source>
</evidence>
<evidence type="ECO:0000256" key="8">
    <source>
        <dbReference type="ARBA" id="ARBA00023136"/>
    </source>
</evidence>
<dbReference type="Gene3D" id="1.20.1250.20">
    <property type="entry name" value="MFS general substrate transporter like domains"/>
    <property type="match status" value="1"/>
</dbReference>
<keyword evidence="3" id="KW-0813">Transport</keyword>
<dbReference type="Pfam" id="PF00083">
    <property type="entry name" value="Sugar_tr"/>
    <property type="match status" value="1"/>
</dbReference>
<feature type="transmembrane region" description="Helical" evidence="10">
    <location>
        <begin position="340"/>
        <end position="360"/>
    </location>
</feature>
<evidence type="ECO:0000313" key="13">
    <source>
        <dbReference type="EMBL" id="CAX43872.1"/>
    </source>
</evidence>
<feature type="domain" description="Major facilitator superfamily (MFS) profile" evidence="11">
    <location>
        <begin position="53"/>
        <end position="459"/>
    </location>
</feature>
<evidence type="ECO:0000313" key="12">
    <source>
        <dbReference type="CGD" id="CAL0000163822"/>
    </source>
</evidence>
<dbReference type="EMBL" id="FM992689">
    <property type="protein sequence ID" value="CAX43872.1"/>
    <property type="molecule type" value="Genomic_DNA"/>
</dbReference>
<dbReference type="GO" id="GO:0005886">
    <property type="term" value="C:plasma membrane"/>
    <property type="evidence" value="ECO:0007669"/>
    <property type="project" value="UniProtKB-SubCell"/>
</dbReference>
<evidence type="ECO:0000256" key="4">
    <source>
        <dbReference type="ARBA" id="ARBA00022475"/>
    </source>
</evidence>
<gene>
    <name evidence="12" type="ordered locus">Cd36_20910</name>
    <name evidence="13" type="ORF">CD36_20910</name>
</gene>
<comment type="subcellular location">
    <subcellularLocation>
        <location evidence="1">Cell membrane</location>
        <topology evidence="1">Multi-pass membrane protein</topology>
    </subcellularLocation>
</comment>
<feature type="transmembrane region" description="Helical" evidence="10">
    <location>
        <begin position="120"/>
        <end position="140"/>
    </location>
</feature>
<dbReference type="KEGG" id="cdu:CD36_20910"/>
<feature type="transmembrane region" description="Helical" evidence="10">
    <location>
        <begin position="435"/>
        <end position="455"/>
    </location>
</feature>
<feature type="transmembrane region" description="Helical" evidence="10">
    <location>
        <begin position="314"/>
        <end position="333"/>
    </location>
</feature>
<feature type="compositionally biased region" description="Basic and acidic residues" evidence="9">
    <location>
        <begin position="505"/>
        <end position="521"/>
    </location>
</feature>
<dbReference type="Proteomes" id="UP000002605">
    <property type="component" value="Chromosome 2"/>
</dbReference>
<accession>B9WBV0</accession>
<dbReference type="GO" id="GO:0046943">
    <property type="term" value="F:carboxylic acid transmembrane transporter activity"/>
    <property type="evidence" value="ECO:0007669"/>
    <property type="project" value="TreeGrafter"/>
</dbReference>
<dbReference type="FunFam" id="1.20.1250.20:FF:000140">
    <property type="entry name" value="Putative MFS phospholipid transporter"/>
    <property type="match status" value="1"/>
</dbReference>
<dbReference type="CDD" id="cd17364">
    <property type="entry name" value="MFS_PhT"/>
    <property type="match status" value="1"/>
</dbReference>
<feature type="transmembrane region" description="Helical" evidence="10">
    <location>
        <begin position="366"/>
        <end position="384"/>
    </location>
</feature>
<dbReference type="InterPro" id="IPR036259">
    <property type="entry name" value="MFS_trans_sf"/>
</dbReference>
<dbReference type="InterPro" id="IPR020846">
    <property type="entry name" value="MFS_dom"/>
</dbReference>
<keyword evidence="14" id="KW-1185">Reference proteome</keyword>
<protein>
    <submittedName>
        <fullName evidence="13">Plasma membrane permease, glycerophosphoinositol and glycerophosphocholine uptake, putative</fullName>
    </submittedName>
</protein>
<dbReference type="PANTHER" id="PTHR23508:SF10">
    <property type="entry name" value="CARBOXYLIC ACID TRANSPORTER PROTEIN HOMOLOG"/>
    <property type="match status" value="1"/>
</dbReference>
<evidence type="ECO:0000259" key="11">
    <source>
        <dbReference type="PROSITE" id="PS50850"/>
    </source>
</evidence>
<sequence>MSDLVKSSEVIETTEVPHNNNNNNNNNKRHFKYDSEQRKQRLAGGVKLKDALMILCAGFALISDGYQNNVMSMMNKVFALEYPKEYTASLSTQVSNASLVGTIFGQVIIGLTADYIGRKWSIVTATCFLIFGTMMCAASHGKTINGMFWMLTIFRGVTGFGIGAEYPSSSVTASEAANESVKKRGGAFILATNLPLSFGGPFALCIFLIVNRICGKHLDAIWRTMFAIGCFWPLSVFYFRLKMVTSELYTKSAIKQRAPYWLALKYYWPRLIGTCVAWFLYDFVTFPNGIFSAGIISNVVPTSEKNNLEKIAEWNLLLGTIALPGVFIGAYVVDILGRKYTMMIGFCGYIVFGLIVGCAYHQIKPITGLFIVFYGLMMSCGNFGPGNNMGLTSSESFATPIRGTAYGISAAIGKVGAVVGTKTFSPIQKNLGDKWTFIIAAICGLAGVLVTFIFIPHLKDEDLLEEDVKFKNYLIDNGWKGKFGIQEYDEEEDLEGSGEESSDGEIIKNSDNMEKVDAALK</sequence>
<organism evidence="13 14">
    <name type="scientific">Candida dubliniensis (strain CD36 / ATCC MYA-646 / CBS 7987 / NCPF 3949 / NRRL Y-17841)</name>
    <name type="common">Yeast</name>
    <dbReference type="NCBI Taxonomy" id="573826"/>
    <lineage>
        <taxon>Eukaryota</taxon>
        <taxon>Fungi</taxon>
        <taxon>Dikarya</taxon>
        <taxon>Ascomycota</taxon>
        <taxon>Saccharomycotina</taxon>
        <taxon>Pichiomycetes</taxon>
        <taxon>Debaryomycetaceae</taxon>
        <taxon>Candida/Lodderomyces clade</taxon>
        <taxon>Candida</taxon>
    </lineage>
</organism>
<dbReference type="OrthoDB" id="2153661at2759"/>
<evidence type="ECO:0000256" key="5">
    <source>
        <dbReference type="ARBA" id="ARBA00022692"/>
    </source>
</evidence>
<keyword evidence="4" id="KW-1003">Cell membrane</keyword>
<dbReference type="AlphaFoldDB" id="B9WBV0"/>
<evidence type="ECO:0000256" key="7">
    <source>
        <dbReference type="ARBA" id="ARBA00023026"/>
    </source>
</evidence>